<evidence type="ECO:0000256" key="4">
    <source>
        <dbReference type="ARBA" id="ARBA00022553"/>
    </source>
</evidence>
<evidence type="ECO:0000256" key="7">
    <source>
        <dbReference type="ARBA" id="ARBA00023012"/>
    </source>
</evidence>
<feature type="transmembrane region" description="Helical" evidence="8">
    <location>
        <begin position="7"/>
        <end position="25"/>
    </location>
</feature>
<dbReference type="RefSeq" id="WP_156212738.1">
    <property type="nucleotide sequence ID" value="NZ_BKBC01000010.1"/>
</dbReference>
<keyword evidence="4" id="KW-0597">Phosphoprotein</keyword>
<dbReference type="FunFam" id="3.30.565.10:FF:000006">
    <property type="entry name" value="Sensor histidine kinase WalK"/>
    <property type="match status" value="1"/>
</dbReference>
<dbReference type="AlphaFoldDB" id="A0A512TK30"/>
<evidence type="ECO:0000256" key="3">
    <source>
        <dbReference type="ARBA" id="ARBA00012438"/>
    </source>
</evidence>
<feature type="transmembrane region" description="Helical" evidence="8">
    <location>
        <begin position="31"/>
        <end position="55"/>
    </location>
</feature>
<dbReference type="Gene3D" id="3.30.565.10">
    <property type="entry name" value="Histidine kinase-like ATPase, C-terminal domain"/>
    <property type="match status" value="1"/>
</dbReference>
<dbReference type="InterPro" id="IPR005467">
    <property type="entry name" value="His_kinase_dom"/>
</dbReference>
<gene>
    <name evidence="10" type="ORF">CBU02nite_10920</name>
</gene>
<evidence type="ECO:0000259" key="9">
    <source>
        <dbReference type="PROSITE" id="PS50109"/>
    </source>
</evidence>
<dbReference type="SUPFAM" id="SSF47384">
    <property type="entry name" value="Homodimeric domain of signal transducing histidine kinase"/>
    <property type="match status" value="1"/>
</dbReference>
<dbReference type="Proteomes" id="UP000321089">
    <property type="component" value="Unassembled WGS sequence"/>
</dbReference>
<evidence type="ECO:0000313" key="10">
    <source>
        <dbReference type="EMBL" id="GEQ20586.1"/>
    </source>
</evidence>
<dbReference type="EMBL" id="BKBC01000010">
    <property type="protein sequence ID" value="GEQ20586.1"/>
    <property type="molecule type" value="Genomic_DNA"/>
</dbReference>
<dbReference type="InterPro" id="IPR003594">
    <property type="entry name" value="HATPase_dom"/>
</dbReference>
<dbReference type="InterPro" id="IPR003661">
    <property type="entry name" value="HisK_dim/P_dom"/>
</dbReference>
<accession>A0A512TK30</accession>
<dbReference type="CDD" id="cd00075">
    <property type="entry name" value="HATPase"/>
    <property type="match status" value="1"/>
</dbReference>
<evidence type="ECO:0000256" key="1">
    <source>
        <dbReference type="ARBA" id="ARBA00000085"/>
    </source>
</evidence>
<comment type="caution">
    <text evidence="10">The sequence shown here is derived from an EMBL/GenBank/DDBJ whole genome shotgun (WGS) entry which is preliminary data.</text>
</comment>
<evidence type="ECO:0000256" key="6">
    <source>
        <dbReference type="ARBA" id="ARBA00022777"/>
    </source>
</evidence>
<protein>
    <recommendedName>
        <fullName evidence="3">histidine kinase</fullName>
        <ecNumber evidence="3">2.7.13.3</ecNumber>
    </recommendedName>
</protein>
<evidence type="ECO:0000256" key="2">
    <source>
        <dbReference type="ARBA" id="ARBA00004370"/>
    </source>
</evidence>
<dbReference type="SMART" id="SM00388">
    <property type="entry name" value="HisKA"/>
    <property type="match status" value="1"/>
</dbReference>
<comment type="catalytic activity">
    <reaction evidence="1">
        <text>ATP + protein L-histidine = ADP + protein N-phospho-L-histidine.</text>
        <dbReference type="EC" id="2.7.13.3"/>
    </reaction>
</comment>
<comment type="subcellular location">
    <subcellularLocation>
        <location evidence="2">Membrane</location>
    </subcellularLocation>
</comment>
<keyword evidence="8" id="KW-1133">Transmembrane helix</keyword>
<dbReference type="Gene3D" id="1.10.287.130">
    <property type="match status" value="1"/>
</dbReference>
<feature type="transmembrane region" description="Helical" evidence="8">
    <location>
        <begin position="203"/>
        <end position="222"/>
    </location>
</feature>
<dbReference type="EC" id="2.7.13.3" evidence="3"/>
<keyword evidence="8" id="KW-0472">Membrane</keyword>
<evidence type="ECO:0000256" key="8">
    <source>
        <dbReference type="SAM" id="Phobius"/>
    </source>
</evidence>
<keyword evidence="5" id="KW-0808">Transferase</keyword>
<feature type="transmembrane region" description="Helical" evidence="8">
    <location>
        <begin position="133"/>
        <end position="157"/>
    </location>
</feature>
<feature type="transmembrane region" description="Helical" evidence="8">
    <location>
        <begin position="98"/>
        <end position="121"/>
    </location>
</feature>
<dbReference type="Pfam" id="PF02518">
    <property type="entry name" value="HATPase_c"/>
    <property type="match status" value="1"/>
</dbReference>
<keyword evidence="6 10" id="KW-0418">Kinase</keyword>
<name>A0A512TK30_CLOBU</name>
<dbReference type="SMART" id="SM00387">
    <property type="entry name" value="HATPase_c"/>
    <property type="match status" value="1"/>
</dbReference>
<organism evidence="10 11">
    <name type="scientific">Clostridium butyricum</name>
    <dbReference type="NCBI Taxonomy" id="1492"/>
    <lineage>
        <taxon>Bacteria</taxon>
        <taxon>Bacillati</taxon>
        <taxon>Bacillota</taxon>
        <taxon>Clostridia</taxon>
        <taxon>Eubacteriales</taxon>
        <taxon>Clostridiaceae</taxon>
        <taxon>Clostridium</taxon>
    </lineage>
</organism>
<evidence type="ECO:0000313" key="11">
    <source>
        <dbReference type="Proteomes" id="UP000321089"/>
    </source>
</evidence>
<feature type="transmembrane region" description="Helical" evidence="8">
    <location>
        <begin position="67"/>
        <end position="86"/>
    </location>
</feature>
<dbReference type="SUPFAM" id="SSF55874">
    <property type="entry name" value="ATPase domain of HSP90 chaperone/DNA topoisomerase II/histidine kinase"/>
    <property type="match status" value="1"/>
</dbReference>
<dbReference type="InterPro" id="IPR036097">
    <property type="entry name" value="HisK_dim/P_sf"/>
</dbReference>
<dbReference type="CDD" id="cd00082">
    <property type="entry name" value="HisKA"/>
    <property type="match status" value="1"/>
</dbReference>
<reference evidence="10 11" key="1">
    <citation type="submission" date="2019-07" db="EMBL/GenBank/DDBJ databases">
        <title>Whole genome shotgun sequence of Clostridium butyricum NBRC 3858.</title>
        <authorList>
            <person name="Hosoyama A."/>
            <person name="Uohara A."/>
            <person name="Ohji S."/>
            <person name="Ichikawa N."/>
        </authorList>
    </citation>
    <scope>NUCLEOTIDE SEQUENCE [LARGE SCALE GENOMIC DNA]</scope>
    <source>
        <strain evidence="10 11">NBRC 3858</strain>
    </source>
</reference>
<proteinExistence type="predicted"/>
<dbReference type="GO" id="GO:0016020">
    <property type="term" value="C:membrane"/>
    <property type="evidence" value="ECO:0007669"/>
    <property type="project" value="UniProtKB-SubCell"/>
</dbReference>
<dbReference type="PROSITE" id="PS50109">
    <property type="entry name" value="HIS_KIN"/>
    <property type="match status" value="1"/>
</dbReference>
<evidence type="ECO:0000256" key="5">
    <source>
        <dbReference type="ARBA" id="ARBA00022679"/>
    </source>
</evidence>
<dbReference type="PRINTS" id="PR00344">
    <property type="entry name" value="BCTRLSENSOR"/>
</dbReference>
<dbReference type="GO" id="GO:0000155">
    <property type="term" value="F:phosphorelay sensor kinase activity"/>
    <property type="evidence" value="ECO:0007669"/>
    <property type="project" value="InterPro"/>
</dbReference>
<dbReference type="Pfam" id="PF00512">
    <property type="entry name" value="HisKA"/>
    <property type="match status" value="1"/>
</dbReference>
<feature type="domain" description="Histidine kinase" evidence="9">
    <location>
        <begin position="305"/>
        <end position="524"/>
    </location>
</feature>
<dbReference type="PANTHER" id="PTHR43547:SF2">
    <property type="entry name" value="HYBRID SIGNAL TRANSDUCTION HISTIDINE KINASE C"/>
    <property type="match status" value="1"/>
</dbReference>
<sequence>MKNIKNDLKVIGIIFLFCIMYSSIVREKFSILNILSIIDVLIIFCFVLYIISAVATYSLKLKYINNLYRYLSICFLSVGMLSFSYICFKKQIHINNGFENSCISIEILAAILESCYLIYCFSNYKNNINTKRFLAGTLLISICTIYICSALSILPLYEVDNLYIKSIILICSFIGILLKIYLLRVIKKSGTDITESMALYLKIYMYLSIISIIIDLNVYMNISSELIFIYYLIRALSSYCIVKIILVEILKTPQEYLYKNLVKKSEELEATILELKKTIDDKNIIYKDYEKRTKHEEVKNEVLANISHEFKTPVNVIYSAVQTQDLIKNTANIEELLKYNKIIKQNCNRLTRLINNFIDTTRFEKENVKTEFTCENIVEITEYLTMCVVPFANSKKLNLIFDTSDEELYSLIDKELYDRMILNLLSNAIKYSRINGNIKVMIKDDNKFIKITIEDDGIGIDKYHLKDIFSIFERVDKSYSRNTEGSGLGLNIAKKIIDIHNGNISIESIKEKGTSVIVSIPKCSEKYVDNISHRLQDNTYVKYEVEVEMSDIY</sequence>
<dbReference type="InterPro" id="IPR004358">
    <property type="entry name" value="Sig_transdc_His_kin-like_C"/>
</dbReference>
<keyword evidence="7" id="KW-0902">Two-component regulatory system</keyword>
<dbReference type="InterPro" id="IPR036890">
    <property type="entry name" value="HATPase_C_sf"/>
</dbReference>
<feature type="transmembrane region" description="Helical" evidence="8">
    <location>
        <begin position="163"/>
        <end position="182"/>
    </location>
</feature>
<keyword evidence="8" id="KW-0812">Transmembrane</keyword>
<dbReference type="PANTHER" id="PTHR43547">
    <property type="entry name" value="TWO-COMPONENT HISTIDINE KINASE"/>
    <property type="match status" value="1"/>
</dbReference>